<evidence type="ECO:0000313" key="2">
    <source>
        <dbReference type="Proteomes" id="UP000821865"/>
    </source>
</evidence>
<protein>
    <submittedName>
        <fullName evidence="1">Uncharacterized protein</fullName>
    </submittedName>
</protein>
<dbReference type="EMBL" id="CM023475">
    <property type="protein sequence ID" value="KAH7945884.1"/>
    <property type="molecule type" value="Genomic_DNA"/>
</dbReference>
<accession>A0ACB8CM02</accession>
<dbReference type="Proteomes" id="UP000821865">
    <property type="component" value="Chromosome 6"/>
</dbReference>
<name>A0ACB8CM02_DERSI</name>
<keyword evidence="2" id="KW-1185">Reference proteome</keyword>
<reference evidence="1" key="1">
    <citation type="submission" date="2020-05" db="EMBL/GenBank/DDBJ databases">
        <title>Large-scale comparative analyses of tick genomes elucidate their genetic diversity and vector capacities.</title>
        <authorList>
            <person name="Jia N."/>
            <person name="Wang J."/>
            <person name="Shi W."/>
            <person name="Du L."/>
            <person name="Sun Y."/>
            <person name="Zhan W."/>
            <person name="Jiang J."/>
            <person name="Wang Q."/>
            <person name="Zhang B."/>
            <person name="Ji P."/>
            <person name="Sakyi L.B."/>
            <person name="Cui X."/>
            <person name="Yuan T."/>
            <person name="Jiang B."/>
            <person name="Yang W."/>
            <person name="Lam T.T.-Y."/>
            <person name="Chang Q."/>
            <person name="Ding S."/>
            <person name="Wang X."/>
            <person name="Zhu J."/>
            <person name="Ruan X."/>
            <person name="Zhao L."/>
            <person name="Wei J."/>
            <person name="Que T."/>
            <person name="Du C."/>
            <person name="Cheng J."/>
            <person name="Dai P."/>
            <person name="Han X."/>
            <person name="Huang E."/>
            <person name="Gao Y."/>
            <person name="Liu J."/>
            <person name="Shao H."/>
            <person name="Ye R."/>
            <person name="Li L."/>
            <person name="Wei W."/>
            <person name="Wang X."/>
            <person name="Wang C."/>
            <person name="Yang T."/>
            <person name="Huo Q."/>
            <person name="Li W."/>
            <person name="Guo W."/>
            <person name="Chen H."/>
            <person name="Zhou L."/>
            <person name="Ni X."/>
            <person name="Tian J."/>
            <person name="Zhou Y."/>
            <person name="Sheng Y."/>
            <person name="Liu T."/>
            <person name="Pan Y."/>
            <person name="Xia L."/>
            <person name="Li J."/>
            <person name="Zhao F."/>
            <person name="Cao W."/>
        </authorList>
    </citation>
    <scope>NUCLEOTIDE SEQUENCE</scope>
    <source>
        <strain evidence="1">Dsil-2018</strain>
    </source>
</reference>
<comment type="caution">
    <text evidence="1">The sequence shown here is derived from an EMBL/GenBank/DDBJ whole genome shotgun (WGS) entry which is preliminary data.</text>
</comment>
<gene>
    <name evidence="1" type="ORF">HPB49_016846</name>
</gene>
<evidence type="ECO:0000313" key="1">
    <source>
        <dbReference type="EMBL" id="KAH7945884.1"/>
    </source>
</evidence>
<organism evidence="1 2">
    <name type="scientific">Dermacentor silvarum</name>
    <name type="common">Tick</name>
    <dbReference type="NCBI Taxonomy" id="543639"/>
    <lineage>
        <taxon>Eukaryota</taxon>
        <taxon>Metazoa</taxon>
        <taxon>Ecdysozoa</taxon>
        <taxon>Arthropoda</taxon>
        <taxon>Chelicerata</taxon>
        <taxon>Arachnida</taxon>
        <taxon>Acari</taxon>
        <taxon>Parasitiformes</taxon>
        <taxon>Ixodida</taxon>
        <taxon>Ixodoidea</taxon>
        <taxon>Ixodidae</taxon>
        <taxon>Rhipicephalinae</taxon>
        <taxon>Dermacentor</taxon>
    </lineage>
</organism>
<sequence length="775" mass="85587">MEKFPKTDSGRGPTDPASATSADTIPPTLQTASESSSVGRATIDPAAPTATEVAGRSRRRRKNLSSTSSSVSRAHIAVPPEQSKRSSSSSGTTSSRSVTAESVALSHGGESSTTASASSRPAEELMSSQNARKATSRSGGPRTDGLTREDRKDRRGEAFSVEGSRPLPAMLERASRESPPAEISVECSAEKSGTNLSKPRYREPPGGMELRTKVGALSPSMTQLQHLTTKRDSKLEGGSIMHRPDTAVPGPAAAPKKNHRSLAAVNSKRKLQTTLGTRTGATELAPNIQDLLKLKKPALEKRSPWRSLHAIIMEEALQHRRRFVFGLGLCTTAGSILLGLLTHGIFGRDNLSAVNACGNNDCIFHVATLSLPHNEDIASPCKNFAHFVCSRVKNKYSYLADSVVTQRILHQTNEIIKQRVNHSVFRRPSEMIRRCLDANSRDDATLNFFVEFLRNKSFAWPTPGETDDFPDANSRNYSQPLKILLDLAVTWAVPIWFRCNLLFRNDFSDRAVRLAPSDMGHAAKIYHQFVVNTNLYPTYVDFIASIIFSLREPTPAFASFVRRSKIMQEEIYDNLSITFTTSIINPKKVPLKELPSFVGGLTVNDWQRVLRSVYDVHPPISRDDVVFVTNHRLLVVMCTLFKAYTPQEIAFHTVWWFAQTACTLSSSLLFNAISSVRLGSQVLSAYCTAITKGFYNILLAAASKADTSSQNQIRINNCFENVRTAAVDKLESMTHIEKLTNDSFQTMFTQTANYRLAQWQFGKPRRLATSLRSSV</sequence>
<proteinExistence type="predicted"/>